<evidence type="ECO:0000313" key="2">
    <source>
        <dbReference type="Proteomes" id="UP001223712"/>
    </source>
</evidence>
<sequence length="132" mass="15367">MESSEVLTHILQFLKPSSAILGLLAVLKFFHSVLDSGRVYKIKQLEFLNCCLKDPESGGKAYTIEKLIESSYKVHIPYEQTLVIMEHEKRQTLFALYKSSEKYLDFKERQFSLLPKFSSLKQFDMKNIDLKP</sequence>
<gene>
    <name evidence="1" type="ORF">QWY96_15460</name>
</gene>
<dbReference type="EMBL" id="JAUFQY010000002">
    <property type="protein sequence ID" value="MDN3701934.1"/>
    <property type="molecule type" value="Genomic_DNA"/>
</dbReference>
<comment type="caution">
    <text evidence="1">The sequence shown here is derived from an EMBL/GenBank/DDBJ whole genome shotgun (WGS) entry which is preliminary data.</text>
</comment>
<organism evidence="1 2">
    <name type="scientific">Vibrio artabrorum</name>
    <dbReference type="NCBI Taxonomy" id="446374"/>
    <lineage>
        <taxon>Bacteria</taxon>
        <taxon>Pseudomonadati</taxon>
        <taxon>Pseudomonadota</taxon>
        <taxon>Gammaproteobacteria</taxon>
        <taxon>Vibrionales</taxon>
        <taxon>Vibrionaceae</taxon>
        <taxon>Vibrio</taxon>
    </lineage>
</organism>
<accession>A0ABT8CKE0</accession>
<evidence type="ECO:0000313" key="1">
    <source>
        <dbReference type="EMBL" id="MDN3701934.1"/>
    </source>
</evidence>
<keyword evidence="2" id="KW-1185">Reference proteome</keyword>
<name>A0ABT8CKE0_9VIBR</name>
<dbReference type="RefSeq" id="WP_290334913.1">
    <property type="nucleotide sequence ID" value="NZ_JAUFQY010000002.1"/>
</dbReference>
<reference evidence="2" key="1">
    <citation type="journal article" date="2019" name="Int. J. Syst. Evol. Microbiol.">
        <title>The Global Catalogue of Microorganisms (GCM) 10K type strain sequencing project: providing services to taxonomists for standard genome sequencing and annotation.</title>
        <authorList>
            <consortium name="The Broad Institute Genomics Platform"/>
            <consortium name="The Broad Institute Genome Sequencing Center for Infectious Disease"/>
            <person name="Wu L."/>
            <person name="Ma J."/>
        </authorList>
    </citation>
    <scope>NUCLEOTIDE SEQUENCE [LARGE SCALE GENOMIC DNA]</scope>
    <source>
        <strain evidence="2">CECT 7226</strain>
    </source>
</reference>
<protein>
    <submittedName>
        <fullName evidence="1">Uncharacterized protein</fullName>
    </submittedName>
</protein>
<proteinExistence type="predicted"/>
<dbReference type="Proteomes" id="UP001223712">
    <property type="component" value="Unassembled WGS sequence"/>
</dbReference>